<gene>
    <name evidence="3" type="ORF">ARMOST_00988</name>
</gene>
<proteinExistence type="predicted"/>
<keyword evidence="4" id="KW-1185">Reference proteome</keyword>
<keyword evidence="1" id="KW-0378">Hydrolase</keyword>
<organism evidence="3 4">
    <name type="scientific">Armillaria ostoyae</name>
    <name type="common">Armillaria root rot fungus</name>
    <dbReference type="NCBI Taxonomy" id="47428"/>
    <lineage>
        <taxon>Eukaryota</taxon>
        <taxon>Fungi</taxon>
        <taxon>Dikarya</taxon>
        <taxon>Basidiomycota</taxon>
        <taxon>Agaricomycotina</taxon>
        <taxon>Agaricomycetes</taxon>
        <taxon>Agaricomycetidae</taxon>
        <taxon>Agaricales</taxon>
        <taxon>Marasmiineae</taxon>
        <taxon>Physalacriaceae</taxon>
        <taxon>Armillaria</taxon>
    </lineage>
</organism>
<dbReference type="Pfam" id="PF12146">
    <property type="entry name" value="Hydrolase_4"/>
    <property type="match status" value="1"/>
</dbReference>
<name>A0A284QMM8_ARMOS</name>
<dbReference type="InterPro" id="IPR050261">
    <property type="entry name" value="FrsA_esterase"/>
</dbReference>
<feature type="domain" description="Serine aminopeptidase S33" evidence="2">
    <location>
        <begin position="54"/>
        <end position="269"/>
    </location>
</feature>
<evidence type="ECO:0000256" key="1">
    <source>
        <dbReference type="ARBA" id="ARBA00022801"/>
    </source>
</evidence>
<reference evidence="4" key="1">
    <citation type="journal article" date="2017" name="Nat. Ecol. Evol.">
        <title>Genome expansion and lineage-specific genetic innovations in the forest pathogenic fungi Armillaria.</title>
        <authorList>
            <person name="Sipos G."/>
            <person name="Prasanna A.N."/>
            <person name="Walter M.C."/>
            <person name="O'Connor E."/>
            <person name="Balint B."/>
            <person name="Krizsan K."/>
            <person name="Kiss B."/>
            <person name="Hess J."/>
            <person name="Varga T."/>
            <person name="Slot J."/>
            <person name="Riley R."/>
            <person name="Boka B."/>
            <person name="Rigling D."/>
            <person name="Barry K."/>
            <person name="Lee J."/>
            <person name="Mihaltcheva S."/>
            <person name="LaButti K."/>
            <person name="Lipzen A."/>
            <person name="Waldron R."/>
            <person name="Moloney N.M."/>
            <person name="Sperisen C."/>
            <person name="Kredics L."/>
            <person name="Vagvoelgyi C."/>
            <person name="Patrignani A."/>
            <person name="Fitzpatrick D."/>
            <person name="Nagy I."/>
            <person name="Doyle S."/>
            <person name="Anderson J.B."/>
            <person name="Grigoriev I.V."/>
            <person name="Gueldener U."/>
            <person name="Muensterkoetter M."/>
            <person name="Nagy L.G."/>
        </authorList>
    </citation>
    <scope>NUCLEOTIDE SEQUENCE [LARGE SCALE GENOMIC DNA]</scope>
    <source>
        <strain evidence="4">C18/9</strain>
    </source>
</reference>
<dbReference type="AlphaFoldDB" id="A0A284QMM8"/>
<dbReference type="SUPFAM" id="SSF53474">
    <property type="entry name" value="alpha/beta-Hydrolases"/>
    <property type="match status" value="1"/>
</dbReference>
<protein>
    <recommendedName>
        <fullName evidence="2">Serine aminopeptidase S33 domain-containing protein</fullName>
    </recommendedName>
</protein>
<evidence type="ECO:0000313" key="4">
    <source>
        <dbReference type="Proteomes" id="UP000219338"/>
    </source>
</evidence>
<sequence length="308" mass="33611">MNPPFNRQTVKIPSAESNTFLDVWLYTPPGPGPFPVVVAGHGFTLCKEAGMAVFGERWASEAGWASLILDYRGFGDSDGQRNLVIWKNQVQDYLSVISWARSSENQTRFLRDKIVVMGSAMNGLSVAEIITRDDVEGIAGGMAHCPLLDAKAVLNSMTPNPRLLFWAAIDWVGSKLGFPPVFVPAIGNPDEFAFLKTPSCLPGFTAVYSKASKTFKQTPNVTCARLAFELFAARPGLRLKDLKCPMLVVMAEEDDVTPPEITRNIVGKALGKIELVPAPGGHFDVMEGGKGYETNINAQTAFLRKLME</sequence>
<dbReference type="OMA" id="RHYPCDH"/>
<dbReference type="PANTHER" id="PTHR22946">
    <property type="entry name" value="DIENELACTONE HYDROLASE DOMAIN-CONTAINING PROTEIN-RELATED"/>
    <property type="match status" value="1"/>
</dbReference>
<dbReference type="STRING" id="47428.A0A284QMM8"/>
<dbReference type="InterPro" id="IPR022742">
    <property type="entry name" value="Hydrolase_4"/>
</dbReference>
<dbReference type="EMBL" id="FUEG01000001">
    <property type="protein sequence ID" value="SJK97735.1"/>
    <property type="molecule type" value="Genomic_DNA"/>
</dbReference>
<dbReference type="Proteomes" id="UP000219338">
    <property type="component" value="Unassembled WGS sequence"/>
</dbReference>
<accession>A0A284QMM8</accession>
<dbReference type="InterPro" id="IPR029058">
    <property type="entry name" value="AB_hydrolase_fold"/>
</dbReference>
<dbReference type="PANTHER" id="PTHR22946:SF9">
    <property type="entry name" value="POLYKETIDE TRANSFERASE AF380"/>
    <property type="match status" value="1"/>
</dbReference>
<dbReference type="GO" id="GO:0016788">
    <property type="term" value="F:hydrolase activity, acting on ester bonds"/>
    <property type="evidence" value="ECO:0007669"/>
    <property type="project" value="UniProtKB-ARBA"/>
</dbReference>
<evidence type="ECO:0000313" key="3">
    <source>
        <dbReference type="EMBL" id="SJK97735.1"/>
    </source>
</evidence>
<dbReference type="OrthoDB" id="2498029at2759"/>
<dbReference type="Gene3D" id="3.40.50.1820">
    <property type="entry name" value="alpha/beta hydrolase"/>
    <property type="match status" value="2"/>
</dbReference>
<evidence type="ECO:0000259" key="2">
    <source>
        <dbReference type="Pfam" id="PF12146"/>
    </source>
</evidence>